<dbReference type="InterPro" id="IPR000222">
    <property type="entry name" value="PP2C_BS"/>
</dbReference>
<evidence type="ECO:0000256" key="4">
    <source>
        <dbReference type="ARBA" id="ARBA00022912"/>
    </source>
</evidence>
<dbReference type="Proteomes" id="UP000323011">
    <property type="component" value="Unassembled WGS sequence"/>
</dbReference>
<dbReference type="GO" id="GO:0004722">
    <property type="term" value="F:protein serine/threonine phosphatase activity"/>
    <property type="evidence" value="ECO:0007669"/>
    <property type="project" value="InterPro"/>
</dbReference>
<evidence type="ECO:0000256" key="5">
    <source>
        <dbReference type="RuleBase" id="RU003465"/>
    </source>
</evidence>
<organism evidence="8 9">
    <name type="scientific">Cafeteria roenbergensis</name>
    <name type="common">Marine flagellate</name>
    <dbReference type="NCBI Taxonomy" id="33653"/>
    <lineage>
        <taxon>Eukaryota</taxon>
        <taxon>Sar</taxon>
        <taxon>Stramenopiles</taxon>
        <taxon>Bigyra</taxon>
        <taxon>Opalozoa</taxon>
        <taxon>Bicosoecida</taxon>
        <taxon>Cafeteriaceae</taxon>
        <taxon>Cafeteria</taxon>
    </lineage>
</organism>
<dbReference type="PROSITE" id="PS51746">
    <property type="entry name" value="PPM_2"/>
    <property type="match status" value="1"/>
</dbReference>
<keyword evidence="4 5" id="KW-0904">Protein phosphatase</keyword>
<dbReference type="Pfam" id="PF00481">
    <property type="entry name" value="PP2C"/>
    <property type="match status" value="1"/>
</dbReference>
<dbReference type="AlphaFoldDB" id="A0A5A8CVN9"/>
<dbReference type="GO" id="GO:0016020">
    <property type="term" value="C:membrane"/>
    <property type="evidence" value="ECO:0007669"/>
    <property type="project" value="UniProtKB-SubCell"/>
</dbReference>
<dbReference type="OMA" id="EMMMTHE"/>
<dbReference type="PANTHER" id="PTHR47992">
    <property type="entry name" value="PROTEIN PHOSPHATASE"/>
    <property type="match status" value="1"/>
</dbReference>
<dbReference type="InterPro" id="IPR015655">
    <property type="entry name" value="PP2C"/>
</dbReference>
<feature type="region of interest" description="Disordered" evidence="6">
    <location>
        <begin position="1"/>
        <end position="31"/>
    </location>
</feature>
<protein>
    <recommendedName>
        <fullName evidence="7">PPM-type phosphatase domain-containing protein</fullName>
    </recommendedName>
</protein>
<evidence type="ECO:0000313" key="8">
    <source>
        <dbReference type="EMBL" id="KAA0157233.1"/>
    </source>
</evidence>
<evidence type="ECO:0000256" key="6">
    <source>
        <dbReference type="SAM" id="MobiDB-lite"/>
    </source>
</evidence>
<dbReference type="PROSITE" id="PS01032">
    <property type="entry name" value="PPM_1"/>
    <property type="match status" value="1"/>
</dbReference>
<evidence type="ECO:0000256" key="1">
    <source>
        <dbReference type="ARBA" id="ARBA00004170"/>
    </source>
</evidence>
<dbReference type="InterPro" id="IPR001932">
    <property type="entry name" value="PPM-type_phosphatase-like_dom"/>
</dbReference>
<gene>
    <name evidence="8" type="ORF">FNF29_00585</name>
</gene>
<dbReference type="EMBL" id="VLTN01000002">
    <property type="protein sequence ID" value="KAA0157233.1"/>
    <property type="molecule type" value="Genomic_DNA"/>
</dbReference>
<keyword evidence="3 5" id="KW-0378">Hydrolase</keyword>
<reference evidence="8 9" key="1">
    <citation type="submission" date="2019-07" db="EMBL/GenBank/DDBJ databases">
        <title>Genomes of Cafeteria roenbergensis.</title>
        <authorList>
            <person name="Fischer M.G."/>
            <person name="Hackl T."/>
            <person name="Roman M."/>
        </authorList>
    </citation>
    <scope>NUCLEOTIDE SEQUENCE [LARGE SCALE GENOMIC DNA]</scope>
    <source>
        <strain evidence="8 9">BVI</strain>
    </source>
</reference>
<dbReference type="SUPFAM" id="SSF81606">
    <property type="entry name" value="PP2C-like"/>
    <property type="match status" value="1"/>
</dbReference>
<keyword evidence="2" id="KW-0479">Metal-binding</keyword>
<dbReference type="InterPro" id="IPR036457">
    <property type="entry name" value="PPM-type-like_dom_sf"/>
</dbReference>
<evidence type="ECO:0000259" key="7">
    <source>
        <dbReference type="PROSITE" id="PS51746"/>
    </source>
</evidence>
<sequence>MAARSPARGAARPARPGGATTSSGRVLGVGEPLPVNLKSVHRVSLAEAMNPEHRSTMEDEHVVVDEFGGDPSTGFFGVYDGHGGRGVAKYLRTHLHDNVARELHEKDSRSVEECLKSAFLLTDIECSHTGEAAAGSTAVVCIVRHQGRKRYVFTANCGDARAVLCHRGTAVRLSRDHKATDADERDRISRAGGFVLKGRVMGVLAVARSFGDFAIKKYVTCEPYTSTTKVNAQSDFIIVACDGVWDVLSDQQAVDLVSRHMPTAAAMEEELKAAEAAGEPLQEPRCRIRRQQSAAQALVDAALARNSTDNITAMVVFLH</sequence>
<comment type="similarity">
    <text evidence="5">Belongs to the PP2C family.</text>
</comment>
<evidence type="ECO:0000313" key="9">
    <source>
        <dbReference type="Proteomes" id="UP000323011"/>
    </source>
</evidence>
<proteinExistence type="inferred from homology"/>
<evidence type="ECO:0000256" key="2">
    <source>
        <dbReference type="ARBA" id="ARBA00022723"/>
    </source>
</evidence>
<feature type="domain" description="PPM-type phosphatase" evidence="7">
    <location>
        <begin position="42"/>
        <end position="318"/>
    </location>
</feature>
<keyword evidence="9" id="KW-1185">Reference proteome</keyword>
<dbReference type="SMART" id="SM00332">
    <property type="entry name" value="PP2Cc"/>
    <property type="match status" value="1"/>
</dbReference>
<name>A0A5A8CVN9_CAFRO</name>
<accession>A0A5A8CVN9</accession>
<dbReference type="CDD" id="cd00143">
    <property type="entry name" value="PP2Cc"/>
    <property type="match status" value="1"/>
</dbReference>
<feature type="compositionally biased region" description="Low complexity" evidence="6">
    <location>
        <begin position="1"/>
        <end position="19"/>
    </location>
</feature>
<evidence type="ECO:0000256" key="3">
    <source>
        <dbReference type="ARBA" id="ARBA00022801"/>
    </source>
</evidence>
<comment type="caution">
    <text evidence="8">The sequence shown here is derived from an EMBL/GenBank/DDBJ whole genome shotgun (WGS) entry which is preliminary data.</text>
</comment>
<dbReference type="Gene3D" id="3.60.40.10">
    <property type="entry name" value="PPM-type phosphatase domain"/>
    <property type="match status" value="1"/>
</dbReference>
<dbReference type="GO" id="GO:0046872">
    <property type="term" value="F:metal ion binding"/>
    <property type="evidence" value="ECO:0007669"/>
    <property type="project" value="UniProtKB-KW"/>
</dbReference>
<comment type="subcellular location">
    <subcellularLocation>
        <location evidence="1">Membrane</location>
        <topology evidence="1">Peripheral membrane protein</topology>
    </subcellularLocation>
</comment>